<dbReference type="RefSeq" id="WP_085494817.1">
    <property type="nucleotide sequence ID" value="NZ_FXAZ01000003.1"/>
</dbReference>
<dbReference type="SMART" id="SM01022">
    <property type="entry name" value="ASCH"/>
    <property type="match status" value="1"/>
</dbReference>
<evidence type="ECO:0000259" key="1">
    <source>
        <dbReference type="SMART" id="SM01022"/>
    </source>
</evidence>
<dbReference type="Pfam" id="PF04266">
    <property type="entry name" value="ASCH"/>
    <property type="match status" value="1"/>
</dbReference>
<dbReference type="STRING" id="1852522.SAMN06295960_2643"/>
<evidence type="ECO:0000313" key="2">
    <source>
        <dbReference type="EMBL" id="SMG44371.1"/>
    </source>
</evidence>
<dbReference type="SUPFAM" id="SSF88697">
    <property type="entry name" value="PUA domain-like"/>
    <property type="match status" value="1"/>
</dbReference>
<dbReference type="InterPro" id="IPR015947">
    <property type="entry name" value="PUA-like_sf"/>
</dbReference>
<dbReference type="AlphaFoldDB" id="A0A1X7KS10"/>
<dbReference type="Proteomes" id="UP000193834">
    <property type="component" value="Unassembled WGS sequence"/>
</dbReference>
<name>A0A1X7KS10_9BACL</name>
<dbReference type="PANTHER" id="PTHR39203:SF1">
    <property type="entry name" value="CYTOPLASMIC PROTEIN"/>
    <property type="match status" value="1"/>
</dbReference>
<dbReference type="EMBL" id="FXAZ01000003">
    <property type="protein sequence ID" value="SMG44371.1"/>
    <property type="molecule type" value="Genomic_DNA"/>
</dbReference>
<dbReference type="PIRSF" id="PIRSF021320">
    <property type="entry name" value="DUF984"/>
    <property type="match status" value="1"/>
</dbReference>
<accession>A0A1X7KS10</accession>
<dbReference type="PANTHER" id="PTHR39203">
    <property type="entry name" value="CYTOPLASMIC PROTEIN-RELATED"/>
    <property type="match status" value="1"/>
</dbReference>
<proteinExistence type="predicted"/>
<dbReference type="OrthoDB" id="9807542at2"/>
<sequence>MTEQELWKAYLSMLPEELASTLHYTAWHFCDNEADANELAELVLAGVKRGTASSLWTYDITGDPVPVVGERSVILDWSGNAKCVIQTTHMDIVPYGEVTEAFAAIEGEGDKSLAYWRAAHEAFFTRECERLGLIFDESMPVICEQFEVVYKPL</sequence>
<feature type="domain" description="ASCH" evidence="1">
    <location>
        <begin position="27"/>
        <end position="150"/>
    </location>
</feature>
<keyword evidence="3" id="KW-1185">Reference proteome</keyword>
<gene>
    <name evidence="2" type="ORF">SAMN06295960_2643</name>
</gene>
<protein>
    <submittedName>
        <fullName evidence="2">Uncharacterized protein YhfF</fullName>
    </submittedName>
</protein>
<dbReference type="Gene3D" id="3.10.400.10">
    <property type="entry name" value="Sulfate adenylyltransferase"/>
    <property type="match status" value="1"/>
</dbReference>
<dbReference type="InterPro" id="IPR007374">
    <property type="entry name" value="ASCH_domain"/>
</dbReference>
<reference evidence="2 3" key="1">
    <citation type="submission" date="2017-04" db="EMBL/GenBank/DDBJ databases">
        <authorList>
            <person name="Afonso C.L."/>
            <person name="Miller P.J."/>
            <person name="Scott M.A."/>
            <person name="Spackman E."/>
            <person name="Goraichik I."/>
            <person name="Dimitrov K.M."/>
            <person name="Suarez D.L."/>
            <person name="Swayne D.E."/>
        </authorList>
    </citation>
    <scope>NUCLEOTIDE SEQUENCE [LARGE SCALE GENOMIC DNA]</scope>
    <source>
        <strain evidence="2 3">11</strain>
    </source>
</reference>
<dbReference type="InterPro" id="IPR009326">
    <property type="entry name" value="DUF984"/>
</dbReference>
<organism evidence="2 3">
    <name type="scientific">Paenibacillus aquistagni</name>
    <dbReference type="NCBI Taxonomy" id="1852522"/>
    <lineage>
        <taxon>Bacteria</taxon>
        <taxon>Bacillati</taxon>
        <taxon>Bacillota</taxon>
        <taxon>Bacilli</taxon>
        <taxon>Bacillales</taxon>
        <taxon>Paenibacillaceae</taxon>
        <taxon>Paenibacillus</taxon>
    </lineage>
</organism>
<dbReference type="CDD" id="cd06553">
    <property type="entry name" value="ASCH_Ef3133_like"/>
    <property type="match status" value="1"/>
</dbReference>
<evidence type="ECO:0000313" key="3">
    <source>
        <dbReference type="Proteomes" id="UP000193834"/>
    </source>
</evidence>